<sequence length="311" mass="35091">MQKKKLGKTELHTPPVVFGGNVFGWTLGERDSFQLLDKLLERGFSFIDTADSYSHWAPGNTGGESELILGKWMKSRGVRDKMTIATKVGSNPGKEGRDVSKDYIIKAAEDSLRRLKTDHVDLYFTHWDNEATPVEETLAAYQQLIKDGKVRYIGASNLSPNRLEASLKAAKESDLPEYQVLQPEYNLVARENFGTNYKPIAASNQLAVLPYFSLASGFLTGKYRKIEDIQGERKEMVMKYFDERGLKILKSMDELAHRYHVSNAAIALAWLMHQPLVTAPIASATKESHLKAFEEAMHLEFTKEEMELLTA</sequence>
<dbReference type="InterPro" id="IPR036812">
    <property type="entry name" value="NAD(P)_OxRdtase_dom_sf"/>
</dbReference>
<reference evidence="2 3" key="1">
    <citation type="submission" date="2020-03" db="EMBL/GenBank/DDBJ databases">
        <title>Salinimicrobium sp. nov, isolated from SCS.</title>
        <authorList>
            <person name="Cao W.R."/>
        </authorList>
    </citation>
    <scope>NUCLEOTIDE SEQUENCE [LARGE SCALE GENOMIC DNA]</scope>
    <source>
        <strain evidence="3">J15B91</strain>
    </source>
</reference>
<dbReference type="Proteomes" id="UP000703674">
    <property type="component" value="Unassembled WGS sequence"/>
</dbReference>
<dbReference type="InterPro" id="IPR023210">
    <property type="entry name" value="NADP_OxRdtase_dom"/>
</dbReference>
<feature type="domain" description="NADP-dependent oxidoreductase" evidence="1">
    <location>
        <begin position="16"/>
        <end position="310"/>
    </location>
</feature>
<dbReference type="Pfam" id="PF00248">
    <property type="entry name" value="Aldo_ket_red"/>
    <property type="match status" value="1"/>
</dbReference>
<dbReference type="SUPFAM" id="SSF51430">
    <property type="entry name" value="NAD(P)-linked oxidoreductase"/>
    <property type="match status" value="1"/>
</dbReference>
<dbReference type="PANTHER" id="PTHR43364:SF6">
    <property type="entry name" value="OXIDOREDUCTASE-RELATED"/>
    <property type="match status" value="1"/>
</dbReference>
<protein>
    <submittedName>
        <fullName evidence="2">Aldo/keto reductase</fullName>
    </submittedName>
</protein>
<evidence type="ECO:0000259" key="1">
    <source>
        <dbReference type="Pfam" id="PF00248"/>
    </source>
</evidence>
<name>A0ABX1CY62_9FLAO</name>
<gene>
    <name evidence="2" type="ORF">HC175_07340</name>
</gene>
<comment type="caution">
    <text evidence="2">The sequence shown here is derived from an EMBL/GenBank/DDBJ whole genome shotgun (WGS) entry which is preliminary data.</text>
</comment>
<organism evidence="2 3">
    <name type="scientific">Salinimicrobium oceani</name>
    <dbReference type="NCBI Taxonomy" id="2722702"/>
    <lineage>
        <taxon>Bacteria</taxon>
        <taxon>Pseudomonadati</taxon>
        <taxon>Bacteroidota</taxon>
        <taxon>Flavobacteriia</taxon>
        <taxon>Flavobacteriales</taxon>
        <taxon>Flavobacteriaceae</taxon>
        <taxon>Salinimicrobium</taxon>
    </lineage>
</organism>
<evidence type="ECO:0000313" key="3">
    <source>
        <dbReference type="Proteomes" id="UP000703674"/>
    </source>
</evidence>
<accession>A0ABX1CY62</accession>
<keyword evidence="3" id="KW-1185">Reference proteome</keyword>
<dbReference type="InterPro" id="IPR050523">
    <property type="entry name" value="AKR_Detox_Biosynth"/>
</dbReference>
<dbReference type="PANTHER" id="PTHR43364">
    <property type="entry name" value="NADH-SPECIFIC METHYLGLYOXAL REDUCTASE-RELATED"/>
    <property type="match status" value="1"/>
</dbReference>
<proteinExistence type="predicted"/>
<dbReference type="EMBL" id="JAAVJR010000003">
    <property type="protein sequence ID" value="NJW52732.1"/>
    <property type="molecule type" value="Genomic_DNA"/>
</dbReference>
<dbReference type="Gene3D" id="3.20.20.100">
    <property type="entry name" value="NADP-dependent oxidoreductase domain"/>
    <property type="match status" value="1"/>
</dbReference>
<evidence type="ECO:0000313" key="2">
    <source>
        <dbReference type="EMBL" id="NJW52732.1"/>
    </source>
</evidence>
<dbReference type="CDD" id="cd19081">
    <property type="entry name" value="AKR_AKR9C1"/>
    <property type="match status" value="1"/>
</dbReference>